<organism evidence="1">
    <name type="scientific">Hadaka virus 1</name>
    <dbReference type="NCBI Taxonomy" id="2703488"/>
    <lineage>
        <taxon>Viruses</taxon>
        <taxon>Riboviria</taxon>
        <taxon>Orthornavirae</taxon>
        <taxon>Pisuviricota</taxon>
        <taxon>Hadakaviridae</taxon>
        <taxon>Hadakavirus</taxon>
        <taxon>Hadakavirus nanga</taxon>
    </lineage>
</organism>
<evidence type="ECO:0000313" key="2">
    <source>
        <dbReference type="Proteomes" id="UP000887920"/>
    </source>
</evidence>
<dbReference type="Proteomes" id="UP000887920">
    <property type="component" value="Genome"/>
</dbReference>
<sequence>MVGTKIFSTPRFLQTLGSEDGRRMRECDRDPGRCVFMRCHSSVQNISYIPVGNILLQLTVLATVLPNRPGLR</sequence>
<keyword evidence="2" id="KW-1185">Reference proteome</keyword>
<accession>A0A6J4BJG2</accession>
<name>A0A6J4BJG2_9VIRU</name>
<proteinExistence type="predicted"/>
<protein>
    <submittedName>
        <fullName evidence="1">Uncharacterized protein</fullName>
    </submittedName>
</protein>
<dbReference type="KEGG" id="vg:80557509"/>
<dbReference type="EMBL" id="LC519850">
    <property type="protein sequence ID" value="BBU94048.1"/>
    <property type="molecule type" value="Genomic_RNA"/>
</dbReference>
<dbReference type="RefSeq" id="YP_010840274.1">
    <property type="nucleotide sequence ID" value="NC_078568.1"/>
</dbReference>
<evidence type="ECO:0000313" key="1">
    <source>
        <dbReference type="EMBL" id="BBU94048.1"/>
    </source>
</evidence>
<dbReference type="GeneID" id="80557509"/>
<reference evidence="1" key="1">
    <citation type="journal article" date="2020" name="MBio">
        <title>Hadaka Virus 1: a Capsidless Eleven-Segmented Positive-Sense Single-Stranded RNA Virus from a Phytopathogenic Fungus, Fusarium oxysporum.</title>
        <authorList>
            <person name="Sato Y."/>
            <person name="Shamsi W."/>
            <person name="Jamal A."/>
            <person name="Bhatti M.F."/>
            <person name="Kondo H."/>
            <person name="Suzuki N."/>
        </authorList>
    </citation>
    <scope>NUCLEOTIDE SEQUENCE</scope>
    <source>
        <strain evidence="1">7n</strain>
    </source>
</reference>